<dbReference type="PROSITE" id="PS50222">
    <property type="entry name" value="EF_HAND_2"/>
    <property type="match status" value="1"/>
</dbReference>
<dbReference type="AlphaFoldDB" id="A0A7W7K1H9"/>
<dbReference type="Pfam" id="PF13202">
    <property type="entry name" value="EF-hand_5"/>
    <property type="match status" value="3"/>
</dbReference>
<dbReference type="InterPro" id="IPR011992">
    <property type="entry name" value="EF-hand-dom_pair"/>
</dbReference>
<accession>A0A7W7K1H9</accession>
<name>A0A7W7K1H9_9SPHN</name>
<reference evidence="3 4" key="1">
    <citation type="submission" date="2020-08" db="EMBL/GenBank/DDBJ databases">
        <title>Functional genomics of gut bacteria from endangered species of beetles.</title>
        <authorList>
            <person name="Carlos-Shanley C."/>
        </authorList>
    </citation>
    <scope>NUCLEOTIDE SEQUENCE [LARGE SCALE GENOMIC DNA]</scope>
    <source>
        <strain evidence="3 4">S00224</strain>
    </source>
</reference>
<evidence type="ECO:0000259" key="2">
    <source>
        <dbReference type="PROSITE" id="PS50222"/>
    </source>
</evidence>
<keyword evidence="4" id="KW-1185">Reference proteome</keyword>
<dbReference type="GO" id="GO:0005509">
    <property type="term" value="F:calcium ion binding"/>
    <property type="evidence" value="ECO:0007669"/>
    <property type="project" value="InterPro"/>
</dbReference>
<feature type="domain" description="EF-hand" evidence="2">
    <location>
        <begin position="169"/>
        <end position="204"/>
    </location>
</feature>
<dbReference type="Gene3D" id="1.10.238.10">
    <property type="entry name" value="EF-hand"/>
    <property type="match status" value="2"/>
</dbReference>
<dbReference type="EMBL" id="JACHLN010000002">
    <property type="protein sequence ID" value="MBB4839306.1"/>
    <property type="molecule type" value="Genomic_DNA"/>
</dbReference>
<feature type="transmembrane region" description="Helical" evidence="1">
    <location>
        <begin position="63"/>
        <end position="83"/>
    </location>
</feature>
<evidence type="ECO:0000313" key="4">
    <source>
        <dbReference type="Proteomes" id="UP000575241"/>
    </source>
</evidence>
<dbReference type="InterPro" id="IPR002048">
    <property type="entry name" value="EF_hand_dom"/>
</dbReference>
<dbReference type="InterPro" id="IPR018247">
    <property type="entry name" value="EF_Hand_1_Ca_BS"/>
</dbReference>
<gene>
    <name evidence="3" type="ORF">HNP52_002375</name>
</gene>
<keyword evidence="1" id="KW-0472">Membrane</keyword>
<sequence>MIRNPKKSDTIEVRLPHAVKRAFMEQCRAEGRTASDVVRGYVDAHLAGDAPAPGRLRRWCRPLAAAGMIGAIGLAMPAAVTAAPDFRPSYAAFDRNHDGVLTPDEFGPKRAEPRIWCGEHRVMALPLRRASMPDIRGLRPFAISASDFTLAKADANRDGRVSFAEFAAHRLRMFRAGFDLLDADHDGTLSPAEYAAAWNLFRFQGQQPDVAPFQELDRSGDGKVAWSEFLA</sequence>
<organism evidence="3 4">
    <name type="scientific">Sphingomonas kyeonggiensis</name>
    <dbReference type="NCBI Taxonomy" id="1268553"/>
    <lineage>
        <taxon>Bacteria</taxon>
        <taxon>Pseudomonadati</taxon>
        <taxon>Pseudomonadota</taxon>
        <taxon>Alphaproteobacteria</taxon>
        <taxon>Sphingomonadales</taxon>
        <taxon>Sphingomonadaceae</taxon>
        <taxon>Sphingomonas</taxon>
    </lineage>
</organism>
<dbReference type="PROSITE" id="PS00018">
    <property type="entry name" value="EF_HAND_1"/>
    <property type="match status" value="3"/>
</dbReference>
<keyword evidence="1" id="KW-1133">Transmembrane helix</keyword>
<evidence type="ECO:0000313" key="3">
    <source>
        <dbReference type="EMBL" id="MBB4839306.1"/>
    </source>
</evidence>
<proteinExistence type="predicted"/>
<dbReference type="CDD" id="cd00051">
    <property type="entry name" value="EFh"/>
    <property type="match status" value="1"/>
</dbReference>
<dbReference type="Proteomes" id="UP000575241">
    <property type="component" value="Unassembled WGS sequence"/>
</dbReference>
<comment type="caution">
    <text evidence="3">The sequence shown here is derived from an EMBL/GenBank/DDBJ whole genome shotgun (WGS) entry which is preliminary data.</text>
</comment>
<evidence type="ECO:0000256" key="1">
    <source>
        <dbReference type="SAM" id="Phobius"/>
    </source>
</evidence>
<dbReference type="RefSeq" id="WP_184167158.1">
    <property type="nucleotide sequence ID" value="NZ_JACHLN010000002.1"/>
</dbReference>
<protein>
    <submittedName>
        <fullName evidence="3">Ca2+-binding EF-hand superfamily protein</fullName>
    </submittedName>
</protein>
<dbReference type="SUPFAM" id="SSF47473">
    <property type="entry name" value="EF-hand"/>
    <property type="match status" value="1"/>
</dbReference>
<keyword evidence="1" id="KW-0812">Transmembrane</keyword>